<dbReference type="InterPro" id="IPR051207">
    <property type="entry name" value="ComplexI_NDUFA9_subunit"/>
</dbReference>
<organism evidence="2 3">
    <name type="scientific">Zemynaea arenosa</name>
    <dbReference type="NCBI Taxonomy" id="2561931"/>
    <lineage>
        <taxon>Bacteria</taxon>
        <taxon>Pseudomonadati</taxon>
        <taxon>Pseudomonadota</taxon>
        <taxon>Betaproteobacteria</taxon>
        <taxon>Burkholderiales</taxon>
        <taxon>Oxalobacteraceae</taxon>
        <taxon>Telluria group</taxon>
        <taxon>Zemynaea</taxon>
    </lineage>
</organism>
<protein>
    <submittedName>
        <fullName evidence="2">Complex I NDUFA9 subunit family protein</fullName>
    </submittedName>
</protein>
<dbReference type="RefSeq" id="WP_135208315.1">
    <property type="nucleotide sequence ID" value="NZ_SPVF01000215.1"/>
</dbReference>
<name>A0A4Y9S512_9BURK</name>
<sequence>MKEMSVVVFGGSGFIGSHLVAHLVQQGHRVLVPTRRYESAKHLIMLPGVEVVEANIHDDAVVRQLVRGKAAAINLIGILHSRRGSPYGEDFKRAHVDMPRRIVTACAAEGVPRFLHMSALGAAIDGPSMYQRSKYDGEVAARAEPSVAATIFRPSVVFGPGDKFLTVFARVSRKMPFLWLPGASVDFQPVYVCDVARAFANALQDPKTKHCVFDFGGPSIYSLGDMVRLAGRYAGCERRVYEMPMGLGRMVAGFLELLPGKPLMSRDNLDSMKHDNVVDPAIQTTTAAALGIHLTALEAVAPHYLDPQLRYDKFRANAGR</sequence>
<dbReference type="AlphaFoldDB" id="A0A4Y9S512"/>
<reference evidence="2 3" key="1">
    <citation type="submission" date="2019-03" db="EMBL/GenBank/DDBJ databases">
        <title>Draft Genome Sequence of Massilia arenosa sp. nov., a Novel Massilia Species Isolated from a Sandy-loam Maize Soil.</title>
        <authorList>
            <person name="Raths R."/>
            <person name="Peta V."/>
            <person name="Bucking H."/>
        </authorList>
    </citation>
    <scope>NUCLEOTIDE SEQUENCE [LARGE SCALE GENOMIC DNA]</scope>
    <source>
        <strain evidence="2 3">MC02</strain>
    </source>
</reference>
<dbReference type="InterPro" id="IPR001509">
    <property type="entry name" value="Epimerase_deHydtase"/>
</dbReference>
<comment type="caution">
    <text evidence="2">The sequence shown here is derived from an EMBL/GenBank/DDBJ whole genome shotgun (WGS) entry which is preliminary data.</text>
</comment>
<gene>
    <name evidence="2" type="ORF">E4L96_16520</name>
</gene>
<proteinExistence type="predicted"/>
<dbReference type="OrthoDB" id="5292533at2"/>
<feature type="domain" description="NAD-dependent epimerase/dehydratase" evidence="1">
    <location>
        <begin position="6"/>
        <end position="209"/>
    </location>
</feature>
<dbReference type="GO" id="GO:0044877">
    <property type="term" value="F:protein-containing complex binding"/>
    <property type="evidence" value="ECO:0007669"/>
    <property type="project" value="TreeGrafter"/>
</dbReference>
<dbReference type="SUPFAM" id="SSF51735">
    <property type="entry name" value="NAD(P)-binding Rossmann-fold domains"/>
    <property type="match status" value="1"/>
</dbReference>
<dbReference type="Gene3D" id="3.40.50.720">
    <property type="entry name" value="NAD(P)-binding Rossmann-like Domain"/>
    <property type="match status" value="1"/>
</dbReference>
<dbReference type="InterPro" id="IPR036291">
    <property type="entry name" value="NAD(P)-bd_dom_sf"/>
</dbReference>
<dbReference type="PANTHER" id="PTHR12126">
    <property type="entry name" value="NADH-UBIQUINONE OXIDOREDUCTASE 39 KDA SUBUNIT-RELATED"/>
    <property type="match status" value="1"/>
</dbReference>
<evidence type="ECO:0000313" key="3">
    <source>
        <dbReference type="Proteomes" id="UP000298438"/>
    </source>
</evidence>
<dbReference type="Proteomes" id="UP000298438">
    <property type="component" value="Unassembled WGS sequence"/>
</dbReference>
<dbReference type="Pfam" id="PF01370">
    <property type="entry name" value="Epimerase"/>
    <property type="match status" value="1"/>
</dbReference>
<dbReference type="EMBL" id="SPVF01000215">
    <property type="protein sequence ID" value="TFW16276.1"/>
    <property type="molecule type" value="Genomic_DNA"/>
</dbReference>
<evidence type="ECO:0000259" key="1">
    <source>
        <dbReference type="Pfam" id="PF01370"/>
    </source>
</evidence>
<dbReference type="CDD" id="cd05271">
    <property type="entry name" value="NDUFA9_like_SDR_a"/>
    <property type="match status" value="1"/>
</dbReference>
<dbReference type="PANTHER" id="PTHR12126:SF11">
    <property type="entry name" value="NADH DEHYDROGENASE [UBIQUINONE] 1 ALPHA SUBCOMPLEX SUBUNIT 9, MITOCHONDRIAL"/>
    <property type="match status" value="1"/>
</dbReference>
<keyword evidence="3" id="KW-1185">Reference proteome</keyword>
<accession>A0A4Y9S512</accession>
<evidence type="ECO:0000313" key="2">
    <source>
        <dbReference type="EMBL" id="TFW16276.1"/>
    </source>
</evidence>